<sequence>MIPWKNWKTIGQNGSSRNEKNTADEKRGTGNATCAFPVPLCAIVCSVSFH</sequence>
<organism evidence="2 3">
    <name type="scientific">Pyramidobacter piscolens W5455</name>
    <dbReference type="NCBI Taxonomy" id="352165"/>
    <lineage>
        <taxon>Bacteria</taxon>
        <taxon>Thermotogati</taxon>
        <taxon>Synergistota</taxon>
        <taxon>Synergistia</taxon>
        <taxon>Synergistales</taxon>
        <taxon>Dethiosulfovibrionaceae</taxon>
        <taxon>Pyramidobacter</taxon>
    </lineage>
</organism>
<keyword evidence="3" id="KW-1185">Reference proteome</keyword>
<feature type="region of interest" description="Disordered" evidence="1">
    <location>
        <begin position="1"/>
        <end position="32"/>
    </location>
</feature>
<proteinExistence type="predicted"/>
<evidence type="ECO:0000313" key="3">
    <source>
        <dbReference type="Proteomes" id="UP000006462"/>
    </source>
</evidence>
<evidence type="ECO:0000313" key="2">
    <source>
        <dbReference type="EMBL" id="EFB91097.1"/>
    </source>
</evidence>
<protein>
    <submittedName>
        <fullName evidence="2">Uncharacterized protein</fullName>
    </submittedName>
</protein>
<accession>A0ABM9ZW16</accession>
<dbReference type="EMBL" id="ADFP01000051">
    <property type="protein sequence ID" value="EFB91097.1"/>
    <property type="molecule type" value="Genomic_DNA"/>
</dbReference>
<dbReference type="Proteomes" id="UP000006462">
    <property type="component" value="Unassembled WGS sequence"/>
</dbReference>
<feature type="compositionally biased region" description="Basic and acidic residues" evidence="1">
    <location>
        <begin position="17"/>
        <end position="28"/>
    </location>
</feature>
<gene>
    <name evidence="2" type="ORF">HMPREF7215_0689</name>
</gene>
<comment type="caution">
    <text evidence="2">The sequence shown here is derived from an EMBL/GenBank/DDBJ whole genome shotgun (WGS) entry which is preliminary data.</text>
</comment>
<evidence type="ECO:0000256" key="1">
    <source>
        <dbReference type="SAM" id="MobiDB-lite"/>
    </source>
</evidence>
<name>A0ABM9ZW16_9BACT</name>
<reference evidence="2 3" key="1">
    <citation type="submission" date="2009-12" db="EMBL/GenBank/DDBJ databases">
        <authorList>
            <person name="Shrivastava S."/>
            <person name="Madupu R."/>
            <person name="Durkin A.S."/>
            <person name="Torralba M."/>
            <person name="Methe B."/>
            <person name="Sutton G.G."/>
            <person name="Strausberg R.L."/>
            <person name="Nelson K.E."/>
        </authorList>
    </citation>
    <scope>NUCLEOTIDE SEQUENCE [LARGE SCALE GENOMIC DNA]</scope>
    <source>
        <strain evidence="2 3">W5455</strain>
    </source>
</reference>